<proteinExistence type="predicted"/>
<dbReference type="EMBL" id="CAKKTJ010000274">
    <property type="protein sequence ID" value="CAH0478719.1"/>
    <property type="molecule type" value="Genomic_DNA"/>
</dbReference>
<protein>
    <submittedName>
        <fullName evidence="2">Uncharacterized protein</fullName>
    </submittedName>
</protein>
<dbReference type="Pfam" id="PF06784">
    <property type="entry name" value="UPF0240"/>
    <property type="match status" value="1"/>
</dbReference>
<dbReference type="Proteomes" id="UP001160483">
    <property type="component" value="Unassembled WGS sequence"/>
</dbReference>
<evidence type="ECO:0000256" key="1">
    <source>
        <dbReference type="SAM" id="MobiDB-lite"/>
    </source>
</evidence>
<sequence>MAISRSIVPTSASSTATKPLSVSIDISDSKLKLVEMPQQMLQHVEKINDFEHVKYLKENMRAFEATASSYRPRSSQPLRLPTDKTTAASSTGIGGANEENIQGRLTARELRTLLRLYYENPESWTPQVLADKYGLDVSIMCSILNSVGPPNVIPPKGASEYPFGVWFDAPGSSSLTHKRTSRSISH</sequence>
<organism evidence="2 3">
    <name type="scientific">Peronospora belbahrii</name>
    <dbReference type="NCBI Taxonomy" id="622444"/>
    <lineage>
        <taxon>Eukaryota</taxon>
        <taxon>Sar</taxon>
        <taxon>Stramenopiles</taxon>
        <taxon>Oomycota</taxon>
        <taxon>Peronosporomycetes</taxon>
        <taxon>Peronosporales</taxon>
        <taxon>Peronosporaceae</taxon>
        <taxon>Peronospora</taxon>
    </lineage>
</organism>
<name>A0AAU9L2F2_9STRA</name>
<accession>A0AAU9L2F2</accession>
<feature type="compositionally biased region" description="Polar residues" evidence="1">
    <location>
        <begin position="67"/>
        <end position="91"/>
    </location>
</feature>
<feature type="region of interest" description="Disordered" evidence="1">
    <location>
        <begin position="67"/>
        <end position="98"/>
    </location>
</feature>
<gene>
    <name evidence="2" type="ORF">PBS003_LOCUS5401</name>
</gene>
<reference evidence="2" key="1">
    <citation type="submission" date="2021-11" db="EMBL/GenBank/DDBJ databases">
        <authorList>
            <person name="Islam A."/>
            <person name="Islam S."/>
            <person name="Flora M.S."/>
            <person name="Rahman M."/>
            <person name="Ziaur R.M."/>
            <person name="Epstein J.H."/>
            <person name="Hassan M."/>
            <person name="Klassen M."/>
            <person name="Woodard K."/>
            <person name="Webb A."/>
            <person name="Webby R.J."/>
            <person name="El Zowalaty M.E."/>
        </authorList>
    </citation>
    <scope>NUCLEOTIDE SEQUENCE</scope>
    <source>
        <strain evidence="2">Pbs3</strain>
    </source>
</reference>
<evidence type="ECO:0000313" key="2">
    <source>
        <dbReference type="EMBL" id="CAH0478719.1"/>
    </source>
</evidence>
<evidence type="ECO:0000313" key="3">
    <source>
        <dbReference type="Proteomes" id="UP001160483"/>
    </source>
</evidence>
<comment type="caution">
    <text evidence="2">The sequence shown here is derived from an EMBL/GenBank/DDBJ whole genome shotgun (WGS) entry which is preliminary data.</text>
</comment>
<dbReference type="InterPro" id="IPR009622">
    <property type="entry name" value="NDUFAF4"/>
</dbReference>
<dbReference type="AlphaFoldDB" id="A0AAU9L2F2"/>